<feature type="domain" description="INO80 complex subunit 3 N-terminal" evidence="2">
    <location>
        <begin position="27"/>
        <end position="95"/>
    </location>
</feature>
<feature type="region of interest" description="Disordered" evidence="1">
    <location>
        <begin position="200"/>
        <end position="224"/>
    </location>
</feature>
<dbReference type="GO" id="GO:0031011">
    <property type="term" value="C:Ino80 complex"/>
    <property type="evidence" value="ECO:0007669"/>
    <property type="project" value="InterPro"/>
</dbReference>
<gene>
    <name evidence="4" type="ORF">LTR05_007879</name>
</gene>
<dbReference type="Pfam" id="PF24244">
    <property type="entry name" value="Iec3-like_M"/>
    <property type="match status" value="1"/>
</dbReference>
<feature type="domain" description="INO80 complex subunit 3-like middle region" evidence="3">
    <location>
        <begin position="149"/>
        <end position="250"/>
    </location>
</feature>
<accession>A0AAN7Y4B3</accession>
<reference evidence="4 5" key="1">
    <citation type="submission" date="2023-08" db="EMBL/GenBank/DDBJ databases">
        <title>Black Yeasts Isolated from many extreme environments.</title>
        <authorList>
            <person name="Coleine C."/>
            <person name="Stajich J.E."/>
            <person name="Selbmann L."/>
        </authorList>
    </citation>
    <scope>NUCLEOTIDE SEQUENCE [LARGE SCALE GENOMIC DNA]</scope>
    <source>
        <strain evidence="4 5">CCFEE 5910</strain>
    </source>
</reference>
<organism evidence="4 5">
    <name type="scientific">Lithohypha guttulata</name>
    <dbReference type="NCBI Taxonomy" id="1690604"/>
    <lineage>
        <taxon>Eukaryota</taxon>
        <taxon>Fungi</taxon>
        <taxon>Dikarya</taxon>
        <taxon>Ascomycota</taxon>
        <taxon>Pezizomycotina</taxon>
        <taxon>Eurotiomycetes</taxon>
        <taxon>Chaetothyriomycetidae</taxon>
        <taxon>Chaetothyriales</taxon>
        <taxon>Trichomeriaceae</taxon>
        <taxon>Lithohypha</taxon>
    </lineage>
</organism>
<dbReference type="Proteomes" id="UP001309876">
    <property type="component" value="Unassembled WGS sequence"/>
</dbReference>
<dbReference type="InterPro" id="IPR055449">
    <property type="entry name" value="Iec3-like_M"/>
</dbReference>
<evidence type="ECO:0000313" key="5">
    <source>
        <dbReference type="Proteomes" id="UP001309876"/>
    </source>
</evidence>
<evidence type="ECO:0000259" key="2">
    <source>
        <dbReference type="Pfam" id="PF14612"/>
    </source>
</evidence>
<evidence type="ECO:0000256" key="1">
    <source>
        <dbReference type="SAM" id="MobiDB-lite"/>
    </source>
</evidence>
<comment type="caution">
    <text evidence="4">The sequence shown here is derived from an EMBL/GenBank/DDBJ whole genome shotgun (WGS) entry which is preliminary data.</text>
</comment>
<feature type="region of interest" description="Disordered" evidence="1">
    <location>
        <begin position="280"/>
        <end position="339"/>
    </location>
</feature>
<dbReference type="GO" id="GO:0006338">
    <property type="term" value="P:chromatin remodeling"/>
    <property type="evidence" value="ECO:0007669"/>
    <property type="project" value="InterPro"/>
</dbReference>
<dbReference type="EMBL" id="JAVRRJ010000009">
    <property type="protein sequence ID" value="KAK5081743.1"/>
    <property type="molecule type" value="Genomic_DNA"/>
</dbReference>
<evidence type="ECO:0000259" key="3">
    <source>
        <dbReference type="Pfam" id="PF24244"/>
    </source>
</evidence>
<evidence type="ECO:0000313" key="4">
    <source>
        <dbReference type="EMBL" id="KAK5081743.1"/>
    </source>
</evidence>
<sequence length="339" mass="38699">MSAEDYIPLVLTKDQSSLPSTVQHSHRSYRRKYRKAMVRFEKEMRESNALFRDQERLYDISQRIAEQNDQILALLLELNSHPQIPPRLRYDLQDPATTRKPERHTDEQTALETLRVTRHKIQKGEVQQPVYEDLEQELLDTVEFAPKQSYADLLKGAPLERPKIDITPDPISHLIGGFLSSKQEEAYLQALDDFLRTKSNHPRAHALGNPGARIDGKSADREREAQLRNPVSVYNWLRKNQPQVFLQDTEAEKAKVALAANRKSKRENVARALKANQKSLEDDGLMAEDEAAASTSKGKRKRDEDGGYRPKGGNARPIKRRKGDEGKRSKRASMDISAS</sequence>
<keyword evidence="5" id="KW-1185">Reference proteome</keyword>
<dbReference type="InterPro" id="IPR032742">
    <property type="entry name" value="Iec3_N"/>
</dbReference>
<feature type="compositionally biased region" description="Acidic residues" evidence="1">
    <location>
        <begin position="282"/>
        <end position="291"/>
    </location>
</feature>
<proteinExistence type="predicted"/>
<feature type="compositionally biased region" description="Basic and acidic residues" evidence="1">
    <location>
        <begin position="214"/>
        <end position="224"/>
    </location>
</feature>
<dbReference type="Pfam" id="PF14612">
    <property type="entry name" value="Ino80_Iec3"/>
    <property type="match status" value="1"/>
</dbReference>
<evidence type="ECO:0008006" key="6">
    <source>
        <dbReference type="Google" id="ProtNLM"/>
    </source>
</evidence>
<protein>
    <recommendedName>
        <fullName evidence="6">IEC3 subunit of the Ino80 complex, chromatin re-modelling-domain-containing protein</fullName>
    </recommendedName>
</protein>
<dbReference type="AlphaFoldDB" id="A0AAN7Y4B3"/>
<name>A0AAN7Y4B3_9EURO</name>